<dbReference type="InterPro" id="IPR039426">
    <property type="entry name" value="TonB-dep_rcpt-like"/>
</dbReference>
<evidence type="ECO:0000313" key="12">
    <source>
        <dbReference type="Proteomes" id="UP000266389"/>
    </source>
</evidence>
<feature type="domain" description="TonB-dependent receptor plug" evidence="10">
    <location>
        <begin position="148"/>
        <end position="224"/>
    </location>
</feature>
<comment type="similarity">
    <text evidence="8">Belongs to the TonB-dependent receptor family.</text>
</comment>
<feature type="signal peptide" evidence="9">
    <location>
        <begin position="1"/>
        <end position="27"/>
    </location>
</feature>
<accession>A0A395LXX7</accession>
<dbReference type="InterPro" id="IPR037066">
    <property type="entry name" value="Plug_dom_sf"/>
</dbReference>
<dbReference type="SUPFAM" id="SSF56935">
    <property type="entry name" value="Porins"/>
    <property type="match status" value="1"/>
</dbReference>
<dbReference type="Gene3D" id="2.60.40.1120">
    <property type="entry name" value="Carboxypeptidase-like, regulatory domain"/>
    <property type="match status" value="1"/>
</dbReference>
<keyword evidence="2 8" id="KW-0813">Transport</keyword>
<evidence type="ECO:0000256" key="7">
    <source>
        <dbReference type="ARBA" id="ARBA00023237"/>
    </source>
</evidence>
<evidence type="ECO:0000256" key="5">
    <source>
        <dbReference type="ARBA" id="ARBA00022729"/>
    </source>
</evidence>
<dbReference type="InterPro" id="IPR012910">
    <property type="entry name" value="Plug_dom"/>
</dbReference>
<evidence type="ECO:0000256" key="2">
    <source>
        <dbReference type="ARBA" id="ARBA00022448"/>
    </source>
</evidence>
<dbReference type="Gene3D" id="2.40.170.20">
    <property type="entry name" value="TonB-dependent receptor, beta-barrel domain"/>
    <property type="match status" value="1"/>
</dbReference>
<dbReference type="Proteomes" id="UP000266389">
    <property type="component" value="Unassembled WGS sequence"/>
</dbReference>
<reference evidence="11 12" key="1">
    <citation type="journal article" date="2011" name="ISME J.">
        <title>Community ecology of hot spring cyanobacterial mats: predominant populations and their functional potential.</title>
        <authorList>
            <person name="Klatt C.G."/>
            <person name="Wood J.M."/>
            <person name="Rusch D.B."/>
            <person name="Bateson M.M."/>
            <person name="Hamamura N."/>
            <person name="Heidelberg J.F."/>
            <person name="Grossman A.R."/>
            <person name="Bhaya D."/>
            <person name="Cohan F.M."/>
            <person name="Kuhl M."/>
            <person name="Bryant D.A."/>
            <person name="Ward D.M."/>
        </authorList>
    </citation>
    <scope>NUCLEOTIDE SEQUENCE [LARGE SCALE GENOMIC DNA]</scope>
    <source>
        <strain evidence="11">OS</strain>
    </source>
</reference>
<dbReference type="SUPFAM" id="SSF49464">
    <property type="entry name" value="Carboxypeptidase regulatory domain-like"/>
    <property type="match status" value="1"/>
</dbReference>
<gene>
    <name evidence="11" type="ORF">D0433_10770</name>
</gene>
<evidence type="ECO:0000256" key="8">
    <source>
        <dbReference type="PROSITE-ProRule" id="PRU01360"/>
    </source>
</evidence>
<evidence type="ECO:0000256" key="4">
    <source>
        <dbReference type="ARBA" id="ARBA00022692"/>
    </source>
</evidence>
<keyword evidence="7 8" id="KW-0998">Cell outer membrane</keyword>
<dbReference type="Pfam" id="PF07715">
    <property type="entry name" value="Plug"/>
    <property type="match status" value="1"/>
</dbReference>
<organism evidence="11 12">
    <name type="scientific">Candidatus Thermochlorobacter aerophilus</name>
    <dbReference type="NCBI Taxonomy" id="1868324"/>
    <lineage>
        <taxon>Bacteria</taxon>
        <taxon>Pseudomonadati</taxon>
        <taxon>Chlorobiota</taxon>
        <taxon>Chlorobiia</taxon>
        <taxon>Chlorobiales</taxon>
        <taxon>Candidatus Thermochlorobacteriaceae</taxon>
        <taxon>Candidatus Thermochlorobacter</taxon>
    </lineage>
</organism>
<name>A0A395LXX7_9BACT</name>
<evidence type="ECO:0000256" key="9">
    <source>
        <dbReference type="SAM" id="SignalP"/>
    </source>
</evidence>
<dbReference type="Gene3D" id="2.170.130.10">
    <property type="entry name" value="TonB-dependent receptor, plug domain"/>
    <property type="match status" value="1"/>
</dbReference>
<dbReference type="PANTHER" id="PTHR30069:SF29">
    <property type="entry name" value="HEMOGLOBIN AND HEMOGLOBIN-HAPTOGLOBIN-BINDING PROTEIN 1-RELATED"/>
    <property type="match status" value="1"/>
</dbReference>
<comment type="caution">
    <text evidence="11">The sequence shown here is derived from an EMBL/GenBank/DDBJ whole genome shotgun (WGS) entry which is preliminary data.</text>
</comment>
<evidence type="ECO:0000256" key="6">
    <source>
        <dbReference type="ARBA" id="ARBA00023136"/>
    </source>
</evidence>
<proteinExistence type="inferred from homology"/>
<keyword evidence="3 8" id="KW-1134">Transmembrane beta strand</keyword>
<dbReference type="EMBL" id="PHFL01000065">
    <property type="protein sequence ID" value="RFM23409.1"/>
    <property type="molecule type" value="Genomic_DNA"/>
</dbReference>
<evidence type="ECO:0000259" key="10">
    <source>
        <dbReference type="Pfam" id="PF07715"/>
    </source>
</evidence>
<protein>
    <submittedName>
        <fullName evidence="11">TonB-dependent receptor</fullName>
    </submittedName>
</protein>
<comment type="subcellular location">
    <subcellularLocation>
        <location evidence="1 8">Cell outer membrane</location>
        <topology evidence="1 8">Multi-pass membrane protein</topology>
    </subcellularLocation>
</comment>
<feature type="chain" id="PRO_5017233049" evidence="9">
    <location>
        <begin position="28"/>
        <end position="798"/>
    </location>
</feature>
<sequence>MMGMTGFKRESLFLLSFFVCLMSQAVAQTVTISGYVRDAKTGEELIGATVQLKEIAKGAATNVYGFYSVTVEPGVYTVIVRSVGYKEQQEKISLTRNLNKDFFLEPADIQAEEVTVSAERVSSNVTSTEMGATKLDAETAKRVPVVLGETDILKTLQLLPGVSAPEGSTGFSVRGGSADQNLILLDEATIYNASHLLGFFSVFNADAVKDFKLYKAAIPANFGGRLSSVLDVRQRDGNPSEFGFNGGIGLLSSRLLVEAPIVKERGSFLIAARRSYADLFLNLSREFRGTVLYFYDLNLKANYNFGENDRLFFSGYLGRDDFGLADFFGNAYGNVAFTVRWNHLFSRSLFSNFTAVYSNYDYELRVLAPGSELQVNSNIISPTFKADFTYFINEDNQIDVGAELIYYQFVPGRVQPLRDSPIRPTALDEKYAFEPSFYIRHEIALTKELSLDYGLRFNFFYRFGPEPIREYVDGKPLRFSEITGRYENGIVLRTTEFSRGQIISAFFGLEPRLAARWLLDETTSLKASYNRTRQNLHLVSNTASPTPLDLYTPSGPFFEPQVADQVSLGFFKNLFNNDIEISLEAYYKDLRNLIDFVDGANLFGNNNIETEVLRGIGRAYGLELFVRKNTGKLTGWLSYTLSRSERKVEGVDGGPGINRGEWYPSPFDRTHNLNIVGIYKLNDAWTISADFVLQTGIPTNFPIGAYEISGAIIRQFPDTRNAERLPLYHRLDISVRWDASAPDSRFKSAWVFGLYNTYNRRNAASITFRQNRDNRFQGEAVRLAFFGIVPSVSWEFKF</sequence>
<keyword evidence="11" id="KW-0675">Receptor</keyword>
<dbReference type="PANTHER" id="PTHR30069">
    <property type="entry name" value="TONB-DEPENDENT OUTER MEMBRANE RECEPTOR"/>
    <property type="match status" value="1"/>
</dbReference>
<keyword evidence="4 8" id="KW-0812">Transmembrane</keyword>
<dbReference type="GO" id="GO:0015344">
    <property type="term" value="F:siderophore uptake transmembrane transporter activity"/>
    <property type="evidence" value="ECO:0007669"/>
    <property type="project" value="TreeGrafter"/>
</dbReference>
<dbReference type="AlphaFoldDB" id="A0A395LXX7"/>
<keyword evidence="5 9" id="KW-0732">Signal</keyword>
<dbReference type="GO" id="GO:0009279">
    <property type="term" value="C:cell outer membrane"/>
    <property type="evidence" value="ECO:0007669"/>
    <property type="project" value="UniProtKB-SubCell"/>
</dbReference>
<dbReference type="PROSITE" id="PS52016">
    <property type="entry name" value="TONB_DEPENDENT_REC_3"/>
    <property type="match status" value="1"/>
</dbReference>
<dbReference type="GO" id="GO:0044718">
    <property type="term" value="P:siderophore transmembrane transport"/>
    <property type="evidence" value="ECO:0007669"/>
    <property type="project" value="TreeGrafter"/>
</dbReference>
<dbReference type="Pfam" id="PF13715">
    <property type="entry name" value="CarbopepD_reg_2"/>
    <property type="match status" value="1"/>
</dbReference>
<dbReference type="InterPro" id="IPR036942">
    <property type="entry name" value="Beta-barrel_TonB_sf"/>
</dbReference>
<dbReference type="InterPro" id="IPR008969">
    <property type="entry name" value="CarboxyPept-like_regulatory"/>
</dbReference>
<keyword evidence="6 8" id="KW-0472">Membrane</keyword>
<evidence type="ECO:0000256" key="1">
    <source>
        <dbReference type="ARBA" id="ARBA00004571"/>
    </source>
</evidence>
<evidence type="ECO:0000256" key="3">
    <source>
        <dbReference type="ARBA" id="ARBA00022452"/>
    </source>
</evidence>
<evidence type="ECO:0000313" key="11">
    <source>
        <dbReference type="EMBL" id="RFM23409.1"/>
    </source>
</evidence>